<name>A0ABP9L3Z1_9ACTN</name>
<dbReference type="EMBL" id="BAABKC010000087">
    <property type="protein sequence ID" value="GAA5070560.1"/>
    <property type="molecule type" value="Genomic_DNA"/>
</dbReference>
<reference evidence="2" key="1">
    <citation type="journal article" date="2019" name="Int. J. Syst. Evol. Microbiol.">
        <title>The Global Catalogue of Microorganisms (GCM) 10K type strain sequencing project: providing services to taxonomists for standard genome sequencing and annotation.</title>
        <authorList>
            <consortium name="The Broad Institute Genomics Platform"/>
            <consortium name="The Broad Institute Genome Sequencing Center for Infectious Disease"/>
            <person name="Wu L."/>
            <person name="Ma J."/>
        </authorList>
    </citation>
    <scope>NUCLEOTIDE SEQUENCE [LARGE SCALE GENOMIC DNA]</scope>
    <source>
        <strain evidence="2">JCM 18410</strain>
    </source>
</reference>
<gene>
    <name evidence="1" type="ORF">GCM10023336_55800</name>
</gene>
<evidence type="ECO:0000313" key="2">
    <source>
        <dbReference type="Proteomes" id="UP001500124"/>
    </source>
</evidence>
<protein>
    <recommendedName>
        <fullName evidence="3">HK97 gp10 family phage protein</fullName>
    </recommendedName>
</protein>
<accession>A0ABP9L3Z1</accession>
<evidence type="ECO:0000313" key="1">
    <source>
        <dbReference type="EMBL" id="GAA5070560.1"/>
    </source>
</evidence>
<organism evidence="1 2">
    <name type="scientific">Streptomyces similanensis</name>
    <dbReference type="NCBI Taxonomy" id="1274988"/>
    <lineage>
        <taxon>Bacteria</taxon>
        <taxon>Bacillati</taxon>
        <taxon>Actinomycetota</taxon>
        <taxon>Actinomycetes</taxon>
        <taxon>Kitasatosporales</taxon>
        <taxon>Streptomycetaceae</taxon>
        <taxon>Streptomyces</taxon>
    </lineage>
</organism>
<proteinExistence type="predicted"/>
<comment type="caution">
    <text evidence="1">The sequence shown here is derived from an EMBL/GenBank/DDBJ whole genome shotgun (WGS) entry which is preliminary data.</text>
</comment>
<dbReference type="RefSeq" id="WP_345670823.1">
    <property type="nucleotide sequence ID" value="NZ_BAABKC010000087.1"/>
</dbReference>
<evidence type="ECO:0008006" key="3">
    <source>
        <dbReference type="Google" id="ProtNLM"/>
    </source>
</evidence>
<sequence>MTSARTRRADLLRTRARANRAASAERRATARAARRVRAGARSLTTHVIALGVSRETVKGVAKALQGVAKKERSNGLKGKRARIRRTARGFKRHAVTVYRYTRAQVAQIAAQYKPRKPEYKAVRAALIAA</sequence>
<dbReference type="Proteomes" id="UP001500124">
    <property type="component" value="Unassembled WGS sequence"/>
</dbReference>
<keyword evidence="2" id="KW-1185">Reference proteome</keyword>